<dbReference type="EC" id="2.4.-.-" evidence="3"/>
<keyword evidence="3" id="KW-0614">Plasmid</keyword>
<feature type="domain" description="Glycosyl transferase family 1" evidence="1">
    <location>
        <begin position="176"/>
        <end position="346"/>
    </location>
</feature>
<dbReference type="RefSeq" id="WP_406701331.1">
    <property type="nucleotide sequence ID" value="NZ_CP155448.1"/>
</dbReference>
<dbReference type="PANTHER" id="PTHR12526">
    <property type="entry name" value="GLYCOSYLTRANSFERASE"/>
    <property type="match status" value="1"/>
</dbReference>
<proteinExistence type="predicted"/>
<accession>A0AAU7CTP2</accession>
<keyword evidence="3" id="KW-0328">Glycosyltransferase</keyword>
<dbReference type="Gene3D" id="3.40.50.2000">
    <property type="entry name" value="Glycogen Phosphorylase B"/>
    <property type="match status" value="2"/>
</dbReference>
<dbReference type="EMBL" id="CP155448">
    <property type="protein sequence ID" value="XBH08460.1"/>
    <property type="molecule type" value="Genomic_DNA"/>
</dbReference>
<geneLocation type="plasmid" evidence="3">
    <name>pSnCh</name>
</geneLocation>
<gene>
    <name evidence="3" type="ORF">V5E97_40035</name>
</gene>
<evidence type="ECO:0000313" key="3">
    <source>
        <dbReference type="EMBL" id="XBH08460.1"/>
    </source>
</evidence>
<dbReference type="SUPFAM" id="SSF53756">
    <property type="entry name" value="UDP-Glycosyltransferase/glycogen phosphorylase"/>
    <property type="match status" value="1"/>
</dbReference>
<sequence>MNAPVRVLHCSSGNLYGGVETLLATLARQATPGACPEYALCFEGRSSAELREVGANVHQLAPVRLRRPWTIWQARRNLSQLLAKRPFDVVVCHGGWPHWICGPVVRRRGTPLVFWLHDLAGGTHWVERLAAATPPDLALAGSRCAAETIKHIFPGVPREVIYPPVALPAVDRVKARESIRAELATSREAVVIVLASRFDPLKGHRTLIEALGRLQERPGWEAWIAGGAQQAHEHHYLDELQKQAQAAGIAERVRFLGHRSDVPTLLAAADIFCQPNLRPESFGLAFVEAMDAALPVVSTKIGAAEEIVDASCGILVPPNDSATLTASLTTLIEEPETRRRLGSAGPARARDLCDPGAALARLETLLRDVSRDKEARPFVRSIPAEAVPR</sequence>
<evidence type="ECO:0000259" key="2">
    <source>
        <dbReference type="Pfam" id="PF13439"/>
    </source>
</evidence>
<evidence type="ECO:0000259" key="1">
    <source>
        <dbReference type="Pfam" id="PF00534"/>
    </source>
</evidence>
<protein>
    <submittedName>
        <fullName evidence="3">Glycosyltransferase</fullName>
        <ecNumber evidence="3">2.4.-.-</ecNumber>
    </submittedName>
</protein>
<keyword evidence="3" id="KW-0808">Transferase</keyword>
<name>A0AAU7CTP2_9BACT</name>
<dbReference type="Pfam" id="PF13439">
    <property type="entry name" value="Glyco_transf_4"/>
    <property type="match status" value="1"/>
</dbReference>
<dbReference type="AlphaFoldDB" id="A0AAU7CTP2"/>
<feature type="domain" description="Glycosyltransferase subfamily 4-like N-terminal" evidence="2">
    <location>
        <begin position="16"/>
        <end position="165"/>
    </location>
</feature>
<dbReference type="InterPro" id="IPR001296">
    <property type="entry name" value="Glyco_trans_1"/>
</dbReference>
<dbReference type="Pfam" id="PF00534">
    <property type="entry name" value="Glycos_transf_1"/>
    <property type="match status" value="1"/>
</dbReference>
<dbReference type="InterPro" id="IPR028098">
    <property type="entry name" value="Glyco_trans_4-like_N"/>
</dbReference>
<reference evidence="3" key="1">
    <citation type="submission" date="2024-05" db="EMBL/GenBank/DDBJ databases">
        <title>Planctomycetes of the genus Singulisphaera possess chitinolytic capabilities.</title>
        <authorList>
            <person name="Ivanova A."/>
        </authorList>
    </citation>
    <scope>NUCLEOTIDE SEQUENCE</scope>
    <source>
        <strain evidence="3">Ch08T</strain>
        <plasmid evidence="3">pSnCh</plasmid>
    </source>
</reference>
<organism evidence="3">
    <name type="scientific">Singulisphaera sp. Ch08</name>
    <dbReference type="NCBI Taxonomy" id="3120278"/>
    <lineage>
        <taxon>Bacteria</taxon>
        <taxon>Pseudomonadati</taxon>
        <taxon>Planctomycetota</taxon>
        <taxon>Planctomycetia</taxon>
        <taxon>Isosphaerales</taxon>
        <taxon>Isosphaeraceae</taxon>
        <taxon>Singulisphaera</taxon>
    </lineage>
</organism>
<dbReference type="GO" id="GO:0016757">
    <property type="term" value="F:glycosyltransferase activity"/>
    <property type="evidence" value="ECO:0007669"/>
    <property type="project" value="UniProtKB-KW"/>
</dbReference>